<evidence type="ECO:0000313" key="1">
    <source>
        <dbReference type="EMBL" id="KAI3720841.1"/>
    </source>
</evidence>
<dbReference type="EMBL" id="CM042014">
    <property type="protein sequence ID" value="KAI3720841.1"/>
    <property type="molecule type" value="Genomic_DNA"/>
</dbReference>
<comment type="caution">
    <text evidence="1">The sequence shown here is derived from an EMBL/GenBank/DDBJ whole genome shotgun (WGS) entry which is preliminary data.</text>
</comment>
<organism evidence="1 2">
    <name type="scientific">Cichorium intybus</name>
    <name type="common">Chicory</name>
    <dbReference type="NCBI Taxonomy" id="13427"/>
    <lineage>
        <taxon>Eukaryota</taxon>
        <taxon>Viridiplantae</taxon>
        <taxon>Streptophyta</taxon>
        <taxon>Embryophyta</taxon>
        <taxon>Tracheophyta</taxon>
        <taxon>Spermatophyta</taxon>
        <taxon>Magnoliopsida</taxon>
        <taxon>eudicotyledons</taxon>
        <taxon>Gunneridae</taxon>
        <taxon>Pentapetalae</taxon>
        <taxon>asterids</taxon>
        <taxon>campanulids</taxon>
        <taxon>Asterales</taxon>
        <taxon>Asteraceae</taxon>
        <taxon>Cichorioideae</taxon>
        <taxon>Cichorieae</taxon>
        <taxon>Cichoriinae</taxon>
        <taxon>Cichorium</taxon>
    </lineage>
</organism>
<protein>
    <submittedName>
        <fullName evidence="1">Uncharacterized protein</fullName>
    </submittedName>
</protein>
<name>A0ACB9BGC4_CICIN</name>
<keyword evidence="2" id="KW-1185">Reference proteome</keyword>
<dbReference type="Proteomes" id="UP001055811">
    <property type="component" value="Linkage Group LG06"/>
</dbReference>
<reference evidence="2" key="1">
    <citation type="journal article" date="2022" name="Mol. Ecol. Resour.">
        <title>The genomes of chicory, endive, great burdock and yacon provide insights into Asteraceae palaeo-polyploidization history and plant inulin production.</title>
        <authorList>
            <person name="Fan W."/>
            <person name="Wang S."/>
            <person name="Wang H."/>
            <person name="Wang A."/>
            <person name="Jiang F."/>
            <person name="Liu H."/>
            <person name="Zhao H."/>
            <person name="Xu D."/>
            <person name="Zhang Y."/>
        </authorList>
    </citation>
    <scope>NUCLEOTIDE SEQUENCE [LARGE SCALE GENOMIC DNA]</scope>
    <source>
        <strain evidence="2">cv. Punajuju</strain>
    </source>
</reference>
<sequence>MAQITIPERKYELTRAGGKMQFMFTLEKTRSKIEKEKEIMGRVVTGEDEGRVVNLQSVGSASHVKIYWNYQYSNLNILFGAVFLFLPDIL</sequence>
<proteinExistence type="predicted"/>
<accession>A0ACB9BGC4</accession>
<evidence type="ECO:0000313" key="2">
    <source>
        <dbReference type="Proteomes" id="UP001055811"/>
    </source>
</evidence>
<reference evidence="1 2" key="2">
    <citation type="journal article" date="2022" name="Mol. Ecol. Resour.">
        <title>The genomes of chicory, endive, great burdock and yacon provide insights into Asteraceae paleo-polyploidization history and plant inulin production.</title>
        <authorList>
            <person name="Fan W."/>
            <person name="Wang S."/>
            <person name="Wang H."/>
            <person name="Wang A."/>
            <person name="Jiang F."/>
            <person name="Liu H."/>
            <person name="Zhao H."/>
            <person name="Xu D."/>
            <person name="Zhang Y."/>
        </authorList>
    </citation>
    <scope>NUCLEOTIDE SEQUENCE [LARGE SCALE GENOMIC DNA]</scope>
    <source>
        <strain evidence="2">cv. Punajuju</strain>
        <tissue evidence="1">Leaves</tissue>
    </source>
</reference>
<gene>
    <name evidence="1" type="ORF">L2E82_31837</name>
</gene>